<feature type="compositionally biased region" description="Basic and acidic residues" evidence="4">
    <location>
        <begin position="621"/>
        <end position="633"/>
    </location>
</feature>
<keyword evidence="2" id="KW-0206">Cytoskeleton</keyword>
<evidence type="ECO:0000256" key="1">
    <source>
        <dbReference type="ARBA" id="ARBA00004245"/>
    </source>
</evidence>
<dbReference type="GO" id="GO:0003777">
    <property type="term" value="F:microtubule motor activity"/>
    <property type="evidence" value="ECO:0007669"/>
    <property type="project" value="InterPro"/>
</dbReference>
<dbReference type="EMBL" id="BGZK01002183">
    <property type="protein sequence ID" value="GBP91577.1"/>
    <property type="molecule type" value="Genomic_DNA"/>
</dbReference>
<protein>
    <submittedName>
        <fullName evidence="6">Kinesin-like protein KIF15</fullName>
    </submittedName>
</protein>
<organism evidence="6 7">
    <name type="scientific">Eumeta variegata</name>
    <name type="common">Bagworm moth</name>
    <name type="synonym">Eumeta japonica</name>
    <dbReference type="NCBI Taxonomy" id="151549"/>
    <lineage>
        <taxon>Eukaryota</taxon>
        <taxon>Metazoa</taxon>
        <taxon>Ecdysozoa</taxon>
        <taxon>Arthropoda</taxon>
        <taxon>Hexapoda</taxon>
        <taxon>Insecta</taxon>
        <taxon>Pterygota</taxon>
        <taxon>Neoptera</taxon>
        <taxon>Endopterygota</taxon>
        <taxon>Lepidoptera</taxon>
        <taxon>Glossata</taxon>
        <taxon>Ditrysia</taxon>
        <taxon>Tineoidea</taxon>
        <taxon>Psychidae</taxon>
        <taxon>Oiketicinae</taxon>
        <taxon>Eumeta</taxon>
    </lineage>
</organism>
<comment type="similarity">
    <text evidence="3">Belongs to the TRAFAC class myosin-kinesin ATPase superfamily. Kinesin family.</text>
</comment>
<dbReference type="Proteomes" id="UP000299102">
    <property type="component" value="Unassembled WGS sequence"/>
</dbReference>
<dbReference type="STRING" id="151549.A0A4C1ZY78"/>
<feature type="region of interest" description="Disordered" evidence="4">
    <location>
        <begin position="547"/>
        <end position="568"/>
    </location>
</feature>
<dbReference type="Pfam" id="PF00225">
    <property type="entry name" value="Kinesin"/>
    <property type="match status" value="1"/>
</dbReference>
<dbReference type="GO" id="GO:0005871">
    <property type="term" value="C:kinesin complex"/>
    <property type="evidence" value="ECO:0007669"/>
    <property type="project" value="TreeGrafter"/>
</dbReference>
<feature type="region of interest" description="Disordered" evidence="4">
    <location>
        <begin position="472"/>
        <end position="511"/>
    </location>
</feature>
<dbReference type="GO" id="GO:0005524">
    <property type="term" value="F:ATP binding"/>
    <property type="evidence" value="ECO:0007669"/>
    <property type="project" value="InterPro"/>
</dbReference>
<keyword evidence="7" id="KW-1185">Reference proteome</keyword>
<dbReference type="OrthoDB" id="3176171at2759"/>
<keyword evidence="2" id="KW-0963">Cytoplasm</keyword>
<evidence type="ECO:0000256" key="2">
    <source>
        <dbReference type="ARBA" id="ARBA00023212"/>
    </source>
</evidence>
<dbReference type="GO" id="GO:0007018">
    <property type="term" value="P:microtubule-based movement"/>
    <property type="evidence" value="ECO:0007669"/>
    <property type="project" value="InterPro"/>
</dbReference>
<name>A0A4C1ZY78_EUMVA</name>
<feature type="region of interest" description="Disordered" evidence="4">
    <location>
        <begin position="620"/>
        <end position="651"/>
    </location>
</feature>
<comment type="caution">
    <text evidence="3">Lacks conserved residue(s) required for the propagation of feature annotation.</text>
</comment>
<gene>
    <name evidence="6" type="primary">KIF15</name>
    <name evidence="6" type="ORF">EVAR_62155_1</name>
</gene>
<reference evidence="6 7" key="1">
    <citation type="journal article" date="2019" name="Commun. Biol.">
        <title>The bagworm genome reveals a unique fibroin gene that provides high tensile strength.</title>
        <authorList>
            <person name="Kono N."/>
            <person name="Nakamura H."/>
            <person name="Ohtoshi R."/>
            <person name="Tomita M."/>
            <person name="Numata K."/>
            <person name="Arakawa K."/>
        </authorList>
    </citation>
    <scope>NUCLEOTIDE SEQUENCE [LARGE SCALE GENOMIC DNA]</scope>
</reference>
<evidence type="ECO:0000313" key="6">
    <source>
        <dbReference type="EMBL" id="GBP91577.1"/>
    </source>
</evidence>
<evidence type="ECO:0000313" key="7">
    <source>
        <dbReference type="Proteomes" id="UP000299102"/>
    </source>
</evidence>
<dbReference type="AlphaFoldDB" id="A0A4C1ZY78"/>
<dbReference type="PROSITE" id="PS50067">
    <property type="entry name" value="KINESIN_MOTOR_2"/>
    <property type="match status" value="1"/>
</dbReference>
<evidence type="ECO:0000259" key="5">
    <source>
        <dbReference type="PROSITE" id="PS50067"/>
    </source>
</evidence>
<dbReference type="SUPFAM" id="SSF52540">
    <property type="entry name" value="P-loop containing nucleoside triphosphate hydrolases"/>
    <property type="match status" value="1"/>
</dbReference>
<feature type="compositionally biased region" description="Polar residues" evidence="4">
    <location>
        <begin position="492"/>
        <end position="501"/>
    </location>
</feature>
<evidence type="ECO:0000256" key="3">
    <source>
        <dbReference type="PROSITE-ProRule" id="PRU00283"/>
    </source>
</evidence>
<evidence type="ECO:0000256" key="4">
    <source>
        <dbReference type="SAM" id="MobiDB-lite"/>
    </source>
</evidence>
<comment type="subcellular location">
    <subcellularLocation>
        <location evidence="1">Cytoplasm</location>
        <location evidence="1">Cytoskeleton</location>
    </subcellularLocation>
</comment>
<proteinExistence type="inferred from homology"/>
<dbReference type="PANTHER" id="PTHR24115">
    <property type="entry name" value="KINESIN-RELATED"/>
    <property type="match status" value="1"/>
</dbReference>
<dbReference type="InterPro" id="IPR027417">
    <property type="entry name" value="P-loop_NTPase"/>
</dbReference>
<comment type="caution">
    <text evidence="6">The sequence shown here is derived from an EMBL/GenBank/DDBJ whole genome shotgun (WGS) entry which is preliminary data.</text>
</comment>
<sequence length="723" mass="81129">MVGKQDDEGESEVIKGVNSGLGRDRFVPYRDSSLTWLLKDCFTGGAAAFIIATVSPSAACYGESASTLRWASRARRLPAPPARRALSPPTRALLQAQLADLLAALSLHNISYVPETKKLIFDKAKLFENNGCNACVNKMDEKKNLNIGASKSESTTSSVASGSSEKIFSNEKIIISGEVDNLFGPSLGRTRSGSDINLTTPLKNKRRQYRSQEVLPVNTQLSKSQLDTKLDLSSENICASIAKEENVTDSSSDPKTQVRVPLLYDNQRAEIVSSVTERLYSKLKKREETAVSKMESIVDRKIMEPLSELRICTNARQRLVDLSQKALKNKRRIGIPAYTQTRPRITRVREQGTDAQSDLEFYVVKDNDCYKLYQNVATETVPLTPRCKEIAVGSKYGFLYHREKSAATNTRLVSYKNSCVMTDEIVKFERYTQTPVIPPPRRKRRIKKNAEIYCDVNHSKEDVTFTPIVSINISQEHHTTPDTTSESDEPSENSMKNTSSLVPPDLLSNHSTENKIGANEIEVTHSNDTNNSSDSIVHREMLIPTEDFPDSEEHSLPRVKLSPGTNGKRHFQNIIMGRNNQMYPYNIELSPSHERSDSYKKSVKFKDETFGTAHIGVQTRCDTKSDSRLRDTESESDQSQSEKGDISSASIKSSKSELDIFVWKSGNTDAKQEPVESQSTDLQDDCGTCHYKLRNESGRRKEKAKLYKEFLGLKKRNSLFTKR</sequence>
<dbReference type="GO" id="GO:0005874">
    <property type="term" value="C:microtubule"/>
    <property type="evidence" value="ECO:0007669"/>
    <property type="project" value="TreeGrafter"/>
</dbReference>
<dbReference type="InterPro" id="IPR027640">
    <property type="entry name" value="Kinesin-like_fam"/>
</dbReference>
<accession>A0A4C1ZY78</accession>
<dbReference type="InterPro" id="IPR001752">
    <property type="entry name" value="Kinesin_motor_dom"/>
</dbReference>
<dbReference type="GO" id="GO:0016887">
    <property type="term" value="F:ATP hydrolysis activity"/>
    <property type="evidence" value="ECO:0007669"/>
    <property type="project" value="TreeGrafter"/>
</dbReference>
<dbReference type="GO" id="GO:0008017">
    <property type="term" value="F:microtubule binding"/>
    <property type="evidence" value="ECO:0007669"/>
    <property type="project" value="InterPro"/>
</dbReference>
<feature type="domain" description="Kinesin motor" evidence="5">
    <location>
        <begin position="1"/>
        <end position="77"/>
    </location>
</feature>
<dbReference type="Gene3D" id="1.20.58.1980">
    <property type="match status" value="1"/>
</dbReference>